<sequence>MANQSISQHERGFSFHVNYSSQEVAQLAQEIHEEKISEVHLSLFTFWICEKGHHYEEAKQHIRELALDQGYPTSRISNSFLRKLLEDTIHLRPRYAKPVPQTPGLLQGIHTRAVSEVTWSPRTPPQFYPDPKSPSASPSIKAVENPRSAPYFSMMSMGGMPLQRQRQTSTLDAPPLSSSAIAVTAQPFIPGSVPTLNPQPRTRAPNSPTPLRRASHRIGGAPTQNRVSATRAVSSPVPARPGLLHSPPSLIPEFPLPPTTGPMEMRGSLPSASPWNAEFPPDTPDRPAPLNIRSRTNSGVAQVQKDVLPPSVSTPTPMHQAPLSSSSPTMLSTHPNGTASSLCTEDEMGGITQDDGASSWRLSTVSSFNYIISGSTRTNTIAPVEEDASTSFHSSTELPSETSTRVETESEAEPEMISTPIANTSSNISHQDYTAVSDPLDRYVTVTPYGRVWGFIPGPVPTSAERRAAVQARRQAQLQGAPVSGLHRPLPLRSFDNESIRGHSYWSSSSSANLRSTSDPDPSRGHPLPRGTLTGLSNRIGPSILTRMASRPVLPASEALAPNAAYRSATSEHIRGLLQQTRARGAQLGSVNRSSLSAFEVAWRNSNEALIVAIYGRSDVVLGNEDVEF</sequence>
<evidence type="ECO:0000313" key="2">
    <source>
        <dbReference type="Proteomes" id="UP000799755"/>
    </source>
</evidence>
<name>A0ACB6RBZ4_9PLEO</name>
<evidence type="ECO:0000313" key="1">
    <source>
        <dbReference type="EMBL" id="KAF2475986.1"/>
    </source>
</evidence>
<accession>A0ACB6RBZ4</accession>
<comment type="caution">
    <text evidence="1">The sequence shown here is derived from an EMBL/GenBank/DDBJ whole genome shotgun (WGS) entry which is preliminary data.</text>
</comment>
<reference evidence="1" key="1">
    <citation type="journal article" date="2020" name="Stud. Mycol.">
        <title>101 Dothideomycetes genomes: a test case for predicting lifestyles and emergence of pathogens.</title>
        <authorList>
            <person name="Haridas S."/>
            <person name="Albert R."/>
            <person name="Binder M."/>
            <person name="Bloem J."/>
            <person name="Labutti K."/>
            <person name="Salamov A."/>
            <person name="Andreopoulos B."/>
            <person name="Baker S."/>
            <person name="Barry K."/>
            <person name="Bills G."/>
            <person name="Bluhm B."/>
            <person name="Cannon C."/>
            <person name="Castanera R."/>
            <person name="Culley D."/>
            <person name="Daum C."/>
            <person name="Ezra D."/>
            <person name="Gonzalez J."/>
            <person name="Henrissat B."/>
            <person name="Kuo A."/>
            <person name="Liang C."/>
            <person name="Lipzen A."/>
            <person name="Lutzoni F."/>
            <person name="Magnuson J."/>
            <person name="Mondo S."/>
            <person name="Nolan M."/>
            <person name="Ohm R."/>
            <person name="Pangilinan J."/>
            <person name="Park H.-J."/>
            <person name="Ramirez L."/>
            <person name="Alfaro M."/>
            <person name="Sun H."/>
            <person name="Tritt A."/>
            <person name="Yoshinaga Y."/>
            <person name="Zwiers L.-H."/>
            <person name="Turgeon B."/>
            <person name="Goodwin S."/>
            <person name="Spatafora J."/>
            <person name="Crous P."/>
            <person name="Grigoriev I."/>
        </authorList>
    </citation>
    <scope>NUCLEOTIDE SEQUENCE</scope>
    <source>
        <strain evidence="1">ATCC 200398</strain>
    </source>
</reference>
<dbReference type="EMBL" id="MU003495">
    <property type="protein sequence ID" value="KAF2475986.1"/>
    <property type="molecule type" value="Genomic_DNA"/>
</dbReference>
<dbReference type="Proteomes" id="UP000799755">
    <property type="component" value="Unassembled WGS sequence"/>
</dbReference>
<organism evidence="1 2">
    <name type="scientific">Lindgomyces ingoldianus</name>
    <dbReference type="NCBI Taxonomy" id="673940"/>
    <lineage>
        <taxon>Eukaryota</taxon>
        <taxon>Fungi</taxon>
        <taxon>Dikarya</taxon>
        <taxon>Ascomycota</taxon>
        <taxon>Pezizomycotina</taxon>
        <taxon>Dothideomycetes</taxon>
        <taxon>Pleosporomycetidae</taxon>
        <taxon>Pleosporales</taxon>
        <taxon>Lindgomycetaceae</taxon>
        <taxon>Lindgomyces</taxon>
    </lineage>
</organism>
<protein>
    <submittedName>
        <fullName evidence="1">Uncharacterized protein</fullName>
    </submittedName>
</protein>
<proteinExistence type="predicted"/>
<keyword evidence="2" id="KW-1185">Reference proteome</keyword>
<gene>
    <name evidence="1" type="ORF">BDR25DRAFT_379620</name>
</gene>